<dbReference type="EMBL" id="BSTX01000005">
    <property type="protein sequence ID" value="GLZ81247.1"/>
    <property type="molecule type" value="Genomic_DNA"/>
</dbReference>
<dbReference type="Proteomes" id="UP001165079">
    <property type="component" value="Unassembled WGS sequence"/>
</dbReference>
<comment type="caution">
    <text evidence="1">The sequence shown here is derived from an EMBL/GenBank/DDBJ whole genome shotgun (WGS) entry which is preliminary data.</text>
</comment>
<accession>A0A9W6W681</accession>
<proteinExistence type="predicted"/>
<sequence>MTGSTCAPVRRSRGTVCRQIHVGQRVLDFAARRTAPGRYTIELNGMTPGEPPGTRVTGEVAAADLASVGSFLTRMLREVLSALAEETREAATEQVLYPVEGASWTLEEEAELFARVRGGQTIGELARAFGRRPDAIRSRLGSAGLAAEGLMPLEGVGAMYVSP</sequence>
<name>A0A9W6W681_9ACTN</name>
<protein>
    <submittedName>
        <fullName evidence="1">Uncharacterized protein</fullName>
    </submittedName>
</protein>
<evidence type="ECO:0000313" key="1">
    <source>
        <dbReference type="EMBL" id="GLZ81247.1"/>
    </source>
</evidence>
<gene>
    <name evidence="1" type="ORF">Afil01_60540</name>
</gene>
<dbReference type="AlphaFoldDB" id="A0A9W6W681"/>
<evidence type="ECO:0000313" key="2">
    <source>
        <dbReference type="Proteomes" id="UP001165079"/>
    </source>
</evidence>
<keyword evidence="2" id="KW-1185">Reference proteome</keyword>
<organism evidence="1 2">
    <name type="scientific">Actinorhabdospora filicis</name>
    <dbReference type="NCBI Taxonomy" id="1785913"/>
    <lineage>
        <taxon>Bacteria</taxon>
        <taxon>Bacillati</taxon>
        <taxon>Actinomycetota</taxon>
        <taxon>Actinomycetes</taxon>
        <taxon>Micromonosporales</taxon>
        <taxon>Micromonosporaceae</taxon>
        <taxon>Actinorhabdospora</taxon>
    </lineage>
</organism>
<dbReference type="RefSeq" id="WP_285666688.1">
    <property type="nucleotide sequence ID" value="NZ_BSTX01000005.1"/>
</dbReference>
<reference evidence="1" key="1">
    <citation type="submission" date="2023-03" db="EMBL/GenBank/DDBJ databases">
        <title>Actinorhabdospora filicis NBRC 111898.</title>
        <authorList>
            <person name="Ichikawa N."/>
            <person name="Sato H."/>
            <person name="Tonouchi N."/>
        </authorList>
    </citation>
    <scope>NUCLEOTIDE SEQUENCE</scope>
    <source>
        <strain evidence="1">NBRC 111898</strain>
    </source>
</reference>